<evidence type="ECO:0000313" key="2">
    <source>
        <dbReference type="Proteomes" id="UP001231649"/>
    </source>
</evidence>
<protein>
    <submittedName>
        <fullName evidence="1">Uncharacterized protein</fullName>
    </submittedName>
</protein>
<reference evidence="1" key="1">
    <citation type="submission" date="2023-03" db="EMBL/GenBank/DDBJ databases">
        <title>Chromosome-level genomes of two armyworms, Mythimna separata and Mythimna loreyi, provide insights into the biosynthesis and reception of sex pheromones.</title>
        <authorList>
            <person name="Zhao H."/>
        </authorList>
    </citation>
    <scope>NUCLEOTIDE SEQUENCE</scope>
    <source>
        <strain evidence="1">BeijingLab</strain>
    </source>
</reference>
<dbReference type="EMBL" id="CM056794">
    <property type="protein sequence ID" value="KAJ8717465.1"/>
    <property type="molecule type" value="Genomic_DNA"/>
</dbReference>
<comment type="caution">
    <text evidence="1">The sequence shown here is derived from an EMBL/GenBank/DDBJ whole genome shotgun (WGS) entry which is preliminary data.</text>
</comment>
<sequence>MHLSSLQLACATLVAVALGATAQHSSPHHVSRRSFFPLECNGDIDAAKLARLDRVCEDCYYLYREPEVQTVCRKDGFTTKYFKACVEVLQETDQLETFKEYIRELNEGGCRVIPLTSD</sequence>
<organism evidence="1 2">
    <name type="scientific">Mythimna loreyi</name>
    <dbReference type="NCBI Taxonomy" id="667449"/>
    <lineage>
        <taxon>Eukaryota</taxon>
        <taxon>Metazoa</taxon>
        <taxon>Ecdysozoa</taxon>
        <taxon>Arthropoda</taxon>
        <taxon>Hexapoda</taxon>
        <taxon>Insecta</taxon>
        <taxon>Pterygota</taxon>
        <taxon>Neoptera</taxon>
        <taxon>Endopterygota</taxon>
        <taxon>Lepidoptera</taxon>
        <taxon>Glossata</taxon>
        <taxon>Ditrysia</taxon>
        <taxon>Noctuoidea</taxon>
        <taxon>Noctuidae</taxon>
        <taxon>Noctuinae</taxon>
        <taxon>Hadenini</taxon>
        <taxon>Mythimna</taxon>
    </lineage>
</organism>
<proteinExistence type="predicted"/>
<gene>
    <name evidence="1" type="ORF">PYW08_005864</name>
</gene>
<name>A0ACC2QHW7_9NEOP</name>
<accession>A0ACC2QHW7</accession>
<dbReference type="Proteomes" id="UP001231649">
    <property type="component" value="Chromosome 18"/>
</dbReference>
<keyword evidence="2" id="KW-1185">Reference proteome</keyword>
<evidence type="ECO:0000313" key="1">
    <source>
        <dbReference type="EMBL" id="KAJ8717465.1"/>
    </source>
</evidence>